<keyword evidence="1" id="KW-0732">Signal</keyword>
<dbReference type="EnsemblPlants" id="KQJ99209">
    <property type="protein sequence ID" value="KQJ99209"/>
    <property type="gene ID" value="BRADI_3g41792v3"/>
</dbReference>
<accession>A0A0Q3QBT4</accession>
<feature type="chain" id="PRO_5036297613" evidence="1">
    <location>
        <begin position="36"/>
        <end position="86"/>
    </location>
</feature>
<evidence type="ECO:0000313" key="3">
    <source>
        <dbReference type="EnsemblPlants" id="KQJ99209"/>
    </source>
</evidence>
<proteinExistence type="predicted"/>
<feature type="signal peptide" evidence="1">
    <location>
        <begin position="1"/>
        <end position="35"/>
    </location>
</feature>
<dbReference type="PANTHER" id="PTHR37245">
    <property type="entry name" value="PAMP-INDUCED SECRETED PEPTIDE 1"/>
    <property type="match status" value="1"/>
</dbReference>
<dbReference type="Gramene" id="KQJ99209">
    <property type="protein sequence ID" value="KQJ99209"/>
    <property type="gene ID" value="BRADI_3g41792v3"/>
</dbReference>
<reference evidence="2" key="2">
    <citation type="submission" date="2017-06" db="EMBL/GenBank/DDBJ databases">
        <title>WGS assembly of Brachypodium distachyon.</title>
        <authorList>
            <consortium name="The International Brachypodium Initiative"/>
            <person name="Lucas S."/>
            <person name="Harmon-Smith M."/>
            <person name="Lail K."/>
            <person name="Tice H."/>
            <person name="Grimwood J."/>
            <person name="Bruce D."/>
            <person name="Barry K."/>
            <person name="Shu S."/>
            <person name="Lindquist E."/>
            <person name="Wang M."/>
            <person name="Pitluck S."/>
            <person name="Vogel J.P."/>
            <person name="Garvin D.F."/>
            <person name="Mockler T.C."/>
            <person name="Schmutz J."/>
            <person name="Rokhsar D."/>
            <person name="Bevan M.W."/>
        </authorList>
    </citation>
    <scope>NUCLEOTIDE SEQUENCE</scope>
    <source>
        <strain evidence="2">Bd21</strain>
    </source>
</reference>
<evidence type="ECO:0000313" key="2">
    <source>
        <dbReference type="EMBL" id="KQJ99209.1"/>
    </source>
</evidence>
<dbReference type="PROSITE" id="PS51257">
    <property type="entry name" value="PROKAR_LIPOPROTEIN"/>
    <property type="match status" value="1"/>
</dbReference>
<keyword evidence="4" id="KW-1185">Reference proteome</keyword>
<protein>
    <submittedName>
        <fullName evidence="2 3">Uncharacterized protein</fullName>
    </submittedName>
</protein>
<reference evidence="2 3" key="1">
    <citation type="journal article" date="2010" name="Nature">
        <title>Genome sequencing and analysis of the model grass Brachypodium distachyon.</title>
        <authorList>
            <consortium name="International Brachypodium Initiative"/>
        </authorList>
    </citation>
    <scope>NUCLEOTIDE SEQUENCE [LARGE SCALE GENOMIC DNA]</scope>
    <source>
        <strain evidence="2 3">Bd21</strain>
    </source>
</reference>
<evidence type="ECO:0000256" key="1">
    <source>
        <dbReference type="SAM" id="SignalP"/>
    </source>
</evidence>
<dbReference type="InterPro" id="IPR006311">
    <property type="entry name" value="TAT_signal"/>
</dbReference>
<dbReference type="InterPro" id="IPR040273">
    <property type="entry name" value="PIP1"/>
</dbReference>
<sequence length="86" mass="8869">MDYSSTRQQRRGALLLAAALAVVLLASSACRVADAARPAPADDQARPLDHGETAAAVLEKAARETTVVELLMARLPAGPSPKGPGH</sequence>
<dbReference type="PANTHER" id="PTHR37245:SF4">
    <property type="entry name" value="PAMP-INDUCED SECRETED PEPTIDE 1"/>
    <property type="match status" value="1"/>
</dbReference>
<dbReference type="OrthoDB" id="784226at2759"/>
<dbReference type="EMBL" id="CM000882">
    <property type="protein sequence ID" value="KQJ99209.1"/>
    <property type="molecule type" value="Genomic_DNA"/>
</dbReference>
<dbReference type="PROSITE" id="PS51318">
    <property type="entry name" value="TAT"/>
    <property type="match status" value="1"/>
</dbReference>
<organism evidence="2">
    <name type="scientific">Brachypodium distachyon</name>
    <name type="common">Purple false brome</name>
    <name type="synonym">Trachynia distachya</name>
    <dbReference type="NCBI Taxonomy" id="15368"/>
    <lineage>
        <taxon>Eukaryota</taxon>
        <taxon>Viridiplantae</taxon>
        <taxon>Streptophyta</taxon>
        <taxon>Embryophyta</taxon>
        <taxon>Tracheophyta</taxon>
        <taxon>Spermatophyta</taxon>
        <taxon>Magnoliopsida</taxon>
        <taxon>Liliopsida</taxon>
        <taxon>Poales</taxon>
        <taxon>Poaceae</taxon>
        <taxon>BOP clade</taxon>
        <taxon>Pooideae</taxon>
        <taxon>Stipodae</taxon>
        <taxon>Brachypodieae</taxon>
        <taxon>Brachypodium</taxon>
    </lineage>
</organism>
<name>A0A0Q3QBT4_BRADI</name>
<gene>
    <name evidence="2" type="ORF">BRADI_3g41792v3</name>
</gene>
<dbReference type="AlphaFoldDB" id="A0A0Q3QBT4"/>
<dbReference type="GO" id="GO:0006952">
    <property type="term" value="P:defense response"/>
    <property type="evidence" value="ECO:0007669"/>
    <property type="project" value="InterPro"/>
</dbReference>
<evidence type="ECO:0000313" key="4">
    <source>
        <dbReference type="Proteomes" id="UP000008810"/>
    </source>
</evidence>
<dbReference type="FunCoup" id="A0A0Q3QBT4">
    <property type="interactions" value="1"/>
</dbReference>
<reference evidence="3" key="3">
    <citation type="submission" date="2018-08" db="UniProtKB">
        <authorList>
            <consortium name="EnsemblPlants"/>
        </authorList>
    </citation>
    <scope>IDENTIFICATION</scope>
    <source>
        <strain evidence="3">cv. Bd21</strain>
    </source>
</reference>
<dbReference type="Proteomes" id="UP000008810">
    <property type="component" value="Chromosome 3"/>
</dbReference>
<dbReference type="InParanoid" id="A0A0Q3QBT4"/>